<comment type="function">
    <text evidence="4">Involved in the assembly process of the P-ring formation. It may associate with FlgF on the rod constituting a structure essential for the P-ring assembly or may act as a modulator protein for the P-ring assembly.</text>
</comment>
<evidence type="ECO:0000256" key="1">
    <source>
        <dbReference type="ARBA" id="ARBA00004418"/>
    </source>
</evidence>
<dbReference type="InterPro" id="IPR017585">
    <property type="entry name" value="SAF_FlgA"/>
</dbReference>
<keyword evidence="7" id="KW-1185">Reference proteome</keyword>
<feature type="chain" id="PRO_5044952737" description="Flagella basal body P-ring formation protein FlgA" evidence="4">
    <location>
        <begin position="19"/>
        <end position="229"/>
    </location>
</feature>
<reference evidence="6 7" key="1">
    <citation type="submission" date="2024-07" db="EMBL/GenBank/DDBJ databases">
        <title>Uliginosibacterium flavum JJ3220;KACC:17644.</title>
        <authorList>
            <person name="Kim M.K."/>
        </authorList>
    </citation>
    <scope>NUCLEOTIDE SEQUENCE [LARGE SCALE GENOMIC DNA]</scope>
    <source>
        <strain evidence="6 7">KACC:17644</strain>
    </source>
</reference>
<dbReference type="Pfam" id="PF17656">
    <property type="entry name" value="ChapFlgA_N"/>
    <property type="match status" value="1"/>
</dbReference>
<name>A0ABV2TF95_9RHOO</name>
<dbReference type="Proteomes" id="UP001549691">
    <property type="component" value="Unassembled WGS sequence"/>
</dbReference>
<dbReference type="InterPro" id="IPR041231">
    <property type="entry name" value="FlgA_N"/>
</dbReference>
<feature type="domain" description="SAF" evidence="5">
    <location>
        <begin position="105"/>
        <end position="167"/>
    </location>
</feature>
<protein>
    <recommendedName>
        <fullName evidence="4">Flagella basal body P-ring formation protein FlgA</fullName>
    </recommendedName>
</protein>
<keyword evidence="6" id="KW-0969">Cilium</keyword>
<keyword evidence="4" id="KW-1005">Bacterial flagellum biogenesis</keyword>
<keyword evidence="2 4" id="KW-0732">Signal</keyword>
<feature type="signal peptide" evidence="4">
    <location>
        <begin position="1"/>
        <end position="18"/>
    </location>
</feature>
<dbReference type="CDD" id="cd11614">
    <property type="entry name" value="SAF_CpaB_FlgA_like"/>
    <property type="match status" value="1"/>
</dbReference>
<dbReference type="Gene3D" id="2.30.30.760">
    <property type="match status" value="1"/>
</dbReference>
<dbReference type="InterPro" id="IPR013974">
    <property type="entry name" value="SAF"/>
</dbReference>
<dbReference type="Pfam" id="PF13144">
    <property type="entry name" value="ChapFlgA"/>
    <property type="match status" value="1"/>
</dbReference>
<sequence>MRALLFIFLLLPGLAATAAPATTPAQDKMSRTIEDFLRAQSASAPGQVSIEVGRLPEAERYGACTHWQAFLPAGARAWGRVSVGLRCSSGGNFSLYASARVRVDGAYLVAARPIANGQSLAADDIKIVQGELTAQAADLLLADAAAVGQIARTAIAAERPLQATLLRPSAVIQAGQMVKVITQGTGFSVSNEGQALAAASAGQSVRVRLANGNIVSGIARAQGWVEVRN</sequence>
<keyword evidence="6" id="KW-0966">Cell projection</keyword>
<dbReference type="PANTHER" id="PTHR36307:SF1">
    <property type="entry name" value="FLAGELLA BASAL BODY P-RING FORMATION PROTEIN FLGA"/>
    <property type="match status" value="1"/>
</dbReference>
<evidence type="ECO:0000313" key="7">
    <source>
        <dbReference type="Proteomes" id="UP001549691"/>
    </source>
</evidence>
<accession>A0ABV2TF95</accession>
<evidence type="ECO:0000256" key="4">
    <source>
        <dbReference type="RuleBase" id="RU362063"/>
    </source>
</evidence>
<keyword evidence="3 4" id="KW-0574">Periplasm</keyword>
<gene>
    <name evidence="6" type="primary">flgA</name>
    <name evidence="6" type="ORF">ABXR19_00215</name>
</gene>
<evidence type="ECO:0000313" key="6">
    <source>
        <dbReference type="EMBL" id="MET7012596.1"/>
    </source>
</evidence>
<comment type="similarity">
    <text evidence="4">Belongs to the FlgA family.</text>
</comment>
<evidence type="ECO:0000256" key="3">
    <source>
        <dbReference type="ARBA" id="ARBA00022764"/>
    </source>
</evidence>
<dbReference type="NCBIfam" id="TIGR03170">
    <property type="entry name" value="flgA_cterm"/>
    <property type="match status" value="1"/>
</dbReference>
<dbReference type="RefSeq" id="WP_354599061.1">
    <property type="nucleotide sequence ID" value="NZ_JBEWZI010000001.1"/>
</dbReference>
<evidence type="ECO:0000259" key="5">
    <source>
        <dbReference type="SMART" id="SM00858"/>
    </source>
</evidence>
<dbReference type="PANTHER" id="PTHR36307">
    <property type="entry name" value="FLAGELLA BASAL BODY P-RING FORMATION PROTEIN FLGA"/>
    <property type="match status" value="1"/>
</dbReference>
<dbReference type="SMART" id="SM00858">
    <property type="entry name" value="SAF"/>
    <property type="match status" value="1"/>
</dbReference>
<comment type="caution">
    <text evidence="6">The sequence shown here is derived from an EMBL/GenBank/DDBJ whole genome shotgun (WGS) entry which is preliminary data.</text>
</comment>
<dbReference type="EMBL" id="JBEWZI010000001">
    <property type="protein sequence ID" value="MET7012596.1"/>
    <property type="molecule type" value="Genomic_DNA"/>
</dbReference>
<dbReference type="InterPro" id="IPR039246">
    <property type="entry name" value="Flagellar_FlgA"/>
</dbReference>
<comment type="subcellular location">
    <subcellularLocation>
        <location evidence="1 4">Periplasm</location>
    </subcellularLocation>
</comment>
<organism evidence="6 7">
    <name type="scientific">Uliginosibacterium flavum</name>
    <dbReference type="NCBI Taxonomy" id="1396831"/>
    <lineage>
        <taxon>Bacteria</taxon>
        <taxon>Pseudomonadati</taxon>
        <taxon>Pseudomonadota</taxon>
        <taxon>Betaproteobacteria</taxon>
        <taxon>Rhodocyclales</taxon>
        <taxon>Zoogloeaceae</taxon>
        <taxon>Uliginosibacterium</taxon>
    </lineage>
</organism>
<keyword evidence="6" id="KW-0282">Flagellum</keyword>
<dbReference type="Gene3D" id="3.90.1210.10">
    <property type="entry name" value="Antifreeze-like/N-acetylneuraminic acid synthase C-terminal domain"/>
    <property type="match status" value="1"/>
</dbReference>
<evidence type="ECO:0000256" key="2">
    <source>
        <dbReference type="ARBA" id="ARBA00022729"/>
    </source>
</evidence>
<proteinExistence type="inferred from homology"/>